<proteinExistence type="predicted"/>
<organism evidence="1 2">
    <name type="scientific">Aphis craccivora</name>
    <name type="common">Cowpea aphid</name>
    <dbReference type="NCBI Taxonomy" id="307492"/>
    <lineage>
        <taxon>Eukaryota</taxon>
        <taxon>Metazoa</taxon>
        <taxon>Ecdysozoa</taxon>
        <taxon>Arthropoda</taxon>
        <taxon>Hexapoda</taxon>
        <taxon>Insecta</taxon>
        <taxon>Pterygota</taxon>
        <taxon>Neoptera</taxon>
        <taxon>Paraneoptera</taxon>
        <taxon>Hemiptera</taxon>
        <taxon>Sternorrhyncha</taxon>
        <taxon>Aphidomorpha</taxon>
        <taxon>Aphidoidea</taxon>
        <taxon>Aphididae</taxon>
        <taxon>Aphidini</taxon>
        <taxon>Aphis</taxon>
        <taxon>Aphis</taxon>
    </lineage>
</organism>
<dbReference type="AlphaFoldDB" id="A0A6G0ZRD5"/>
<reference evidence="1 2" key="1">
    <citation type="submission" date="2019-08" db="EMBL/GenBank/DDBJ databases">
        <title>Whole genome of Aphis craccivora.</title>
        <authorList>
            <person name="Voronova N.V."/>
            <person name="Shulinski R.S."/>
            <person name="Bandarenka Y.V."/>
            <person name="Zhorov D.G."/>
            <person name="Warner D."/>
        </authorList>
    </citation>
    <scope>NUCLEOTIDE SEQUENCE [LARGE SCALE GENOMIC DNA]</scope>
    <source>
        <strain evidence="1">180601</strain>
        <tissue evidence="1">Whole Body</tissue>
    </source>
</reference>
<comment type="caution">
    <text evidence="1">The sequence shown here is derived from an EMBL/GenBank/DDBJ whole genome shotgun (WGS) entry which is preliminary data.</text>
</comment>
<keyword evidence="2" id="KW-1185">Reference proteome</keyword>
<evidence type="ECO:0000313" key="1">
    <source>
        <dbReference type="EMBL" id="KAF0773905.1"/>
    </source>
</evidence>
<protein>
    <submittedName>
        <fullName evidence="1">Uncharacterized protein</fullName>
    </submittedName>
</protein>
<accession>A0A6G0ZRD5</accession>
<evidence type="ECO:0000313" key="2">
    <source>
        <dbReference type="Proteomes" id="UP000478052"/>
    </source>
</evidence>
<dbReference type="Proteomes" id="UP000478052">
    <property type="component" value="Unassembled WGS sequence"/>
</dbReference>
<sequence>MIFLIYNHIKKSIWSKTVFDLQPYKKIDLVENWFCVKIPVFPSFFFVRSTKSVSIQSYLTVARPTQADLSGWGTTDYTAPRCSKTHPGQTCAVMLYDSERSEECIDFTMIRNNAPIPNYGGGFRCKSEYPWCIIE</sequence>
<gene>
    <name evidence="1" type="ORF">FWK35_00000165</name>
</gene>
<name>A0A6G0ZRD5_APHCR</name>
<feature type="non-terminal residue" evidence="1">
    <location>
        <position position="135"/>
    </location>
</feature>
<dbReference type="EMBL" id="VUJU01000020">
    <property type="protein sequence ID" value="KAF0773905.1"/>
    <property type="molecule type" value="Genomic_DNA"/>
</dbReference>